<feature type="binding site" evidence="14">
    <location>
        <position position="232"/>
    </location>
    <ligand>
        <name>substrate</name>
    </ligand>
</feature>
<dbReference type="PATRIC" id="fig|1555112.3.peg.1739"/>
<keyword evidence="6" id="KW-0645">Protease</keyword>
<feature type="active site" description="Acyl-ester intermediate" evidence="13">
    <location>
        <position position="59"/>
    </location>
</feature>
<dbReference type="InterPro" id="IPR012907">
    <property type="entry name" value="Peptidase_S11_C"/>
</dbReference>
<dbReference type="InterPro" id="IPR015956">
    <property type="entry name" value="Peniciliin-bd_prot_C_sf"/>
</dbReference>
<dbReference type="InterPro" id="IPR037167">
    <property type="entry name" value="Peptidase_S11_C_sf"/>
</dbReference>
<dbReference type="Proteomes" id="UP000065807">
    <property type="component" value="Chromosome"/>
</dbReference>
<comment type="catalytic activity">
    <reaction evidence="12">
        <text>Preferential cleavage: (Ac)2-L-Lys-D-Ala-|-D-Ala. Also transpeptidation of peptidyl-alanyl moieties that are N-acyl substituents of D-alanine.</text>
        <dbReference type="EC" id="3.4.16.4"/>
    </reaction>
</comment>
<dbReference type="PANTHER" id="PTHR21581:SF6">
    <property type="entry name" value="TRAFFICKING PROTEIN PARTICLE COMPLEX SUBUNIT 12"/>
    <property type="match status" value="1"/>
</dbReference>
<dbReference type="GO" id="GO:0006508">
    <property type="term" value="P:proteolysis"/>
    <property type="evidence" value="ECO:0007669"/>
    <property type="project" value="UniProtKB-KW"/>
</dbReference>
<evidence type="ECO:0000256" key="7">
    <source>
        <dbReference type="ARBA" id="ARBA00022729"/>
    </source>
</evidence>
<sequence length="392" mass="42041">MGRTWRASLAVLVAVVVLRAGAVGAQELEIRSKAAVLMDAQSGDVFYRKNEHEPLPPASVTKVMTMVLALEALRDGRVGWDDLVSTSEYAASMGGTQIWLEPGEQMSFRDLLYAVAVGSANDAAVALAEYLAGSEPAFVDQMNAKAQELGMKDTRFTNPSGLPPEVLGKSGPHVTSAYDLALLSRYAVTLPHFLEMVATYGPYTVRQGTEAAVELYSFNDLLRMYQGMDGIKTGHTNAAGYCLAATAQRDGLRLIAVTLAASTRAERQADITRLLNYGFSQYRAVAAVKQGEVLGRVPVDRGVLETVEAVAARDLFVTVPRGTAATPERQVRMDPRPAPLEAGAPVGEVRVSLEGREVGRVPVVAAEAVERAGLGRLVWRVTEKAVNALFGH</sequence>
<keyword evidence="7" id="KW-0732">Signal</keyword>
<feature type="active site" evidence="13">
    <location>
        <position position="119"/>
    </location>
</feature>
<keyword evidence="10" id="KW-0573">Peptidoglycan synthesis</keyword>
<dbReference type="InterPro" id="IPR001967">
    <property type="entry name" value="Peptidase_S11_N"/>
</dbReference>
<dbReference type="Gene3D" id="2.60.410.10">
    <property type="entry name" value="D-Ala-D-Ala carboxypeptidase, C-terminal domain"/>
    <property type="match status" value="1"/>
</dbReference>
<gene>
    <name evidence="17" type="ORF">LIP_1705</name>
</gene>
<dbReference type="SMART" id="SM00936">
    <property type="entry name" value="PBP5_C"/>
    <property type="match status" value="1"/>
</dbReference>
<dbReference type="RefSeq" id="WP_068136562.1">
    <property type="nucleotide sequence ID" value="NZ_AP014924.1"/>
</dbReference>
<evidence type="ECO:0000313" key="18">
    <source>
        <dbReference type="Proteomes" id="UP000065807"/>
    </source>
</evidence>
<dbReference type="GO" id="GO:0008360">
    <property type="term" value="P:regulation of cell shape"/>
    <property type="evidence" value="ECO:0007669"/>
    <property type="project" value="UniProtKB-KW"/>
</dbReference>
<evidence type="ECO:0000256" key="15">
    <source>
        <dbReference type="RuleBase" id="RU004016"/>
    </source>
</evidence>
<dbReference type="InterPro" id="IPR018044">
    <property type="entry name" value="Peptidase_S11"/>
</dbReference>
<dbReference type="OrthoDB" id="9791132at2"/>
<evidence type="ECO:0000256" key="13">
    <source>
        <dbReference type="PIRSR" id="PIRSR618044-1"/>
    </source>
</evidence>
<evidence type="ECO:0000256" key="6">
    <source>
        <dbReference type="ARBA" id="ARBA00022670"/>
    </source>
</evidence>
<feature type="domain" description="Peptidase S11 D-Ala-D-Ala carboxypeptidase A C-terminal" evidence="16">
    <location>
        <begin position="282"/>
        <end position="371"/>
    </location>
</feature>
<dbReference type="EC" id="3.4.16.4" evidence="4"/>
<name>A0A0K2SKA9_LIMPI</name>
<dbReference type="AlphaFoldDB" id="A0A0K2SKA9"/>
<evidence type="ECO:0000256" key="2">
    <source>
        <dbReference type="ARBA" id="ARBA00004752"/>
    </source>
</evidence>
<accession>A0A0K2SKA9</accession>
<dbReference type="PRINTS" id="PR00725">
    <property type="entry name" value="DADACBPTASE1"/>
</dbReference>
<dbReference type="STRING" id="1555112.LIP_1705"/>
<evidence type="ECO:0000256" key="12">
    <source>
        <dbReference type="ARBA" id="ARBA00034000"/>
    </source>
</evidence>
<keyword evidence="5 17" id="KW-0121">Carboxypeptidase</keyword>
<dbReference type="UniPathway" id="UPA00219"/>
<keyword evidence="8" id="KW-0378">Hydrolase</keyword>
<dbReference type="InterPro" id="IPR012338">
    <property type="entry name" value="Beta-lactam/transpept-like"/>
</dbReference>
<evidence type="ECO:0000313" key="17">
    <source>
        <dbReference type="EMBL" id="BAS27551.1"/>
    </source>
</evidence>
<evidence type="ECO:0000256" key="9">
    <source>
        <dbReference type="ARBA" id="ARBA00022960"/>
    </source>
</evidence>
<dbReference type="SUPFAM" id="SSF69189">
    <property type="entry name" value="Penicillin-binding protein associated domain"/>
    <property type="match status" value="1"/>
</dbReference>
<dbReference type="KEGG" id="lpil:LIP_1705"/>
<comment type="pathway">
    <text evidence="2">Cell wall biogenesis; peptidoglycan biosynthesis.</text>
</comment>
<evidence type="ECO:0000256" key="10">
    <source>
        <dbReference type="ARBA" id="ARBA00022984"/>
    </source>
</evidence>
<evidence type="ECO:0000256" key="4">
    <source>
        <dbReference type="ARBA" id="ARBA00012448"/>
    </source>
</evidence>
<dbReference type="GO" id="GO:0009002">
    <property type="term" value="F:serine-type D-Ala-D-Ala carboxypeptidase activity"/>
    <property type="evidence" value="ECO:0007669"/>
    <property type="project" value="UniProtKB-EC"/>
</dbReference>
<evidence type="ECO:0000256" key="14">
    <source>
        <dbReference type="PIRSR" id="PIRSR618044-2"/>
    </source>
</evidence>
<evidence type="ECO:0000256" key="11">
    <source>
        <dbReference type="ARBA" id="ARBA00023316"/>
    </source>
</evidence>
<evidence type="ECO:0000256" key="1">
    <source>
        <dbReference type="ARBA" id="ARBA00003217"/>
    </source>
</evidence>
<comment type="similarity">
    <text evidence="3 15">Belongs to the peptidase S11 family.</text>
</comment>
<dbReference type="GO" id="GO:0009252">
    <property type="term" value="P:peptidoglycan biosynthetic process"/>
    <property type="evidence" value="ECO:0007669"/>
    <property type="project" value="UniProtKB-UniPathway"/>
</dbReference>
<dbReference type="SUPFAM" id="SSF56601">
    <property type="entry name" value="beta-lactamase/transpeptidase-like"/>
    <property type="match status" value="1"/>
</dbReference>
<keyword evidence="9" id="KW-0133">Cell shape</keyword>
<dbReference type="PANTHER" id="PTHR21581">
    <property type="entry name" value="D-ALANYL-D-ALANINE CARBOXYPEPTIDASE"/>
    <property type="match status" value="1"/>
</dbReference>
<dbReference type="Pfam" id="PF07943">
    <property type="entry name" value="PBP5_C"/>
    <property type="match status" value="1"/>
</dbReference>
<comment type="function">
    <text evidence="1">Removes C-terminal D-alanyl residues from sugar-peptide cell wall precursors.</text>
</comment>
<protein>
    <recommendedName>
        <fullName evidence="4">serine-type D-Ala-D-Ala carboxypeptidase</fullName>
        <ecNumber evidence="4">3.4.16.4</ecNumber>
    </recommendedName>
</protein>
<keyword evidence="11" id="KW-0961">Cell wall biogenesis/degradation</keyword>
<reference evidence="18" key="2">
    <citation type="journal article" date="2016" name="Int. J. Syst. Evol. Microbiol.">
        <title>Complete genome sequence and cell structure of Limnochorda pilosa, a Gram-negative spore-former within the phylum Firmicutes.</title>
        <authorList>
            <person name="Watanabe M."/>
            <person name="Kojima H."/>
            <person name="Fukui M."/>
        </authorList>
    </citation>
    <scope>NUCLEOTIDE SEQUENCE [LARGE SCALE GENOMIC DNA]</scope>
    <source>
        <strain evidence="18">HC45</strain>
    </source>
</reference>
<evidence type="ECO:0000256" key="8">
    <source>
        <dbReference type="ARBA" id="ARBA00022801"/>
    </source>
</evidence>
<organism evidence="17 18">
    <name type="scientific">Limnochorda pilosa</name>
    <dbReference type="NCBI Taxonomy" id="1555112"/>
    <lineage>
        <taxon>Bacteria</taxon>
        <taxon>Bacillati</taxon>
        <taxon>Bacillota</taxon>
        <taxon>Limnochordia</taxon>
        <taxon>Limnochordales</taxon>
        <taxon>Limnochordaceae</taxon>
        <taxon>Limnochorda</taxon>
    </lineage>
</organism>
<evidence type="ECO:0000259" key="16">
    <source>
        <dbReference type="SMART" id="SM00936"/>
    </source>
</evidence>
<reference evidence="18" key="1">
    <citation type="submission" date="2015-07" db="EMBL/GenBank/DDBJ databases">
        <title>Complete genome sequence and phylogenetic analysis of Limnochorda pilosa.</title>
        <authorList>
            <person name="Watanabe M."/>
            <person name="Kojima H."/>
            <person name="Fukui M."/>
        </authorList>
    </citation>
    <scope>NUCLEOTIDE SEQUENCE [LARGE SCALE GENOMIC DNA]</scope>
    <source>
        <strain evidence="18">HC45</strain>
    </source>
</reference>
<dbReference type="GO" id="GO:0071555">
    <property type="term" value="P:cell wall organization"/>
    <property type="evidence" value="ECO:0007669"/>
    <property type="project" value="UniProtKB-KW"/>
</dbReference>
<dbReference type="Gene3D" id="3.40.710.10">
    <property type="entry name" value="DD-peptidase/beta-lactamase superfamily"/>
    <property type="match status" value="1"/>
</dbReference>
<evidence type="ECO:0000256" key="3">
    <source>
        <dbReference type="ARBA" id="ARBA00007164"/>
    </source>
</evidence>
<feature type="active site" description="Proton acceptor" evidence="13">
    <location>
        <position position="62"/>
    </location>
</feature>
<keyword evidence="18" id="KW-1185">Reference proteome</keyword>
<proteinExistence type="inferred from homology"/>
<dbReference type="EMBL" id="AP014924">
    <property type="protein sequence ID" value="BAS27551.1"/>
    <property type="molecule type" value="Genomic_DNA"/>
</dbReference>
<dbReference type="Pfam" id="PF00768">
    <property type="entry name" value="Peptidase_S11"/>
    <property type="match status" value="1"/>
</dbReference>
<evidence type="ECO:0000256" key="5">
    <source>
        <dbReference type="ARBA" id="ARBA00022645"/>
    </source>
</evidence>